<comment type="caution">
    <text evidence="2">The sequence shown here is derived from an EMBL/GenBank/DDBJ whole genome shotgun (WGS) entry which is preliminary data.</text>
</comment>
<sequence>MAFLPALAATGFAVSVPARAGEFSGAVALGSQLVDRGLAITPATPVLQGAGSWTSSTGWSLGLSAGVEARSPGRLAEGMAQASHAWSLSSDWQMQASLLYYDYPSHLHSAVTDRTETGVNWTYRDILTLGVSAAWFIGARDNGPHPAADLGFHWPLTEHFSLSAGVGVAQAITSAYSSHGYYPGHEYGYGYAGRYGKGDATTYRYGHAGLMWSYGSWRVEVDRVETDLDSGPSSNDPSASPWLATITLAF</sequence>
<gene>
    <name evidence="2" type="ORF">EZM97_15100</name>
</gene>
<accession>A0A4R0YY64</accession>
<evidence type="ECO:0000313" key="2">
    <source>
        <dbReference type="EMBL" id="TCI11390.1"/>
    </source>
</evidence>
<dbReference type="AlphaFoldDB" id="A0A4R0YY64"/>
<feature type="signal peptide" evidence="1">
    <location>
        <begin position="1"/>
        <end position="20"/>
    </location>
</feature>
<organism evidence="2 3">
    <name type="scientific">Dyella soli</name>
    <dbReference type="NCBI Taxonomy" id="522319"/>
    <lineage>
        <taxon>Bacteria</taxon>
        <taxon>Pseudomonadati</taxon>
        <taxon>Pseudomonadota</taxon>
        <taxon>Gammaproteobacteria</taxon>
        <taxon>Lysobacterales</taxon>
        <taxon>Rhodanobacteraceae</taxon>
        <taxon>Dyella</taxon>
    </lineage>
</organism>
<keyword evidence="3" id="KW-1185">Reference proteome</keyword>
<protein>
    <recommendedName>
        <fullName evidence="4">MipA/OmpV family protein</fullName>
    </recommendedName>
</protein>
<dbReference type="Proteomes" id="UP000291822">
    <property type="component" value="Unassembled WGS sequence"/>
</dbReference>
<proteinExistence type="predicted"/>
<feature type="chain" id="PRO_5020711700" description="MipA/OmpV family protein" evidence="1">
    <location>
        <begin position="21"/>
        <end position="250"/>
    </location>
</feature>
<evidence type="ECO:0008006" key="4">
    <source>
        <dbReference type="Google" id="ProtNLM"/>
    </source>
</evidence>
<reference evidence="2 3" key="1">
    <citation type="submission" date="2019-02" db="EMBL/GenBank/DDBJ databases">
        <title>Dyella amyloliquefaciens sp. nov., isolated from forest soil.</title>
        <authorList>
            <person name="Gao Z.-H."/>
            <person name="Qiu L.-H."/>
        </authorList>
    </citation>
    <scope>NUCLEOTIDE SEQUENCE [LARGE SCALE GENOMIC DNA]</scope>
    <source>
        <strain evidence="2 3">KACC 12747</strain>
    </source>
</reference>
<dbReference type="EMBL" id="SJTG01000002">
    <property type="protein sequence ID" value="TCI11390.1"/>
    <property type="molecule type" value="Genomic_DNA"/>
</dbReference>
<evidence type="ECO:0000256" key="1">
    <source>
        <dbReference type="SAM" id="SignalP"/>
    </source>
</evidence>
<name>A0A4R0YY64_9GAMM</name>
<keyword evidence="1" id="KW-0732">Signal</keyword>
<evidence type="ECO:0000313" key="3">
    <source>
        <dbReference type="Proteomes" id="UP000291822"/>
    </source>
</evidence>